<name>A0A177AZG1_9BILA</name>
<keyword evidence="1" id="KW-0472">Membrane</keyword>
<evidence type="ECO:0000313" key="3">
    <source>
        <dbReference type="EMBL" id="OAF66771.1"/>
    </source>
</evidence>
<dbReference type="OrthoDB" id="10250320at2759"/>
<keyword evidence="4" id="KW-1185">Reference proteome</keyword>
<evidence type="ECO:0000259" key="2">
    <source>
        <dbReference type="PROSITE" id="PS50195"/>
    </source>
</evidence>
<dbReference type="Pfam" id="PF02121">
    <property type="entry name" value="IP_trans"/>
    <property type="match status" value="1"/>
</dbReference>
<dbReference type="InterPro" id="IPR036915">
    <property type="entry name" value="Cyclin-like_sf"/>
</dbReference>
<dbReference type="SMART" id="SM00312">
    <property type="entry name" value="PX"/>
    <property type="match status" value="1"/>
</dbReference>
<dbReference type="InterPro" id="IPR001683">
    <property type="entry name" value="PX_dom"/>
</dbReference>
<feature type="domain" description="PX" evidence="2">
    <location>
        <begin position="61"/>
        <end position="174"/>
    </location>
</feature>
<keyword evidence="1" id="KW-1133">Transmembrane helix</keyword>
<feature type="transmembrane region" description="Helical" evidence="1">
    <location>
        <begin position="390"/>
        <end position="412"/>
    </location>
</feature>
<proteinExistence type="predicted"/>
<gene>
    <name evidence="3" type="ORF">A3Q56_05496</name>
</gene>
<comment type="caution">
    <text evidence="3">The sequence shown here is derived from an EMBL/GenBank/DDBJ whole genome shotgun (WGS) entry which is preliminary data.</text>
</comment>
<dbReference type="InterPro" id="IPR055261">
    <property type="entry name" value="PI_transfer_N"/>
</dbReference>
<dbReference type="PANTHER" id="PTHR14248">
    <property type="entry name" value="CYCLIN Y, ISOFORM A"/>
    <property type="match status" value="1"/>
</dbReference>
<dbReference type="Gene3D" id="3.30.1520.10">
    <property type="entry name" value="Phox-like domain"/>
    <property type="match status" value="1"/>
</dbReference>
<dbReference type="InterPro" id="IPR036871">
    <property type="entry name" value="PX_dom_sf"/>
</dbReference>
<dbReference type="PROSITE" id="PS50195">
    <property type="entry name" value="PX"/>
    <property type="match status" value="1"/>
</dbReference>
<dbReference type="InterPro" id="IPR023393">
    <property type="entry name" value="START-like_dom_sf"/>
</dbReference>
<dbReference type="Pfam" id="PF00787">
    <property type="entry name" value="PX"/>
    <property type="match status" value="1"/>
</dbReference>
<evidence type="ECO:0000256" key="1">
    <source>
        <dbReference type="SAM" id="Phobius"/>
    </source>
</evidence>
<organism evidence="3 4">
    <name type="scientific">Intoshia linei</name>
    <dbReference type="NCBI Taxonomy" id="1819745"/>
    <lineage>
        <taxon>Eukaryota</taxon>
        <taxon>Metazoa</taxon>
        <taxon>Spiralia</taxon>
        <taxon>Lophotrochozoa</taxon>
        <taxon>Mesozoa</taxon>
        <taxon>Orthonectida</taxon>
        <taxon>Rhopaluridae</taxon>
        <taxon>Intoshia</taxon>
    </lineage>
</organism>
<sequence>MINNIITAYKQGSIGLEKLYEKKIVQLSNMHAELMDFNFSLHKKIKLINQNKQNSLISYGYMDVNVSCAIPRVDHCGKIYYVYEIKVNVNKDEWKVYRRYSDFYNFHHEMCTKNKIFHNLHLPNKEIFNKNSKVLKTRIHQLQNYLQRMLILSIVPPLKKESLLKFNILVMNKTDKIYCRSNNLCTSKISKWRKKHHNSNFLNQNCTESYATKEYLIDIWSNIHGKNKLNKNDFNALDYEAQVIEDNVKRKFLACQHIGDRHYGDIPIDPSLNICIETIFTQLYRNRIARNIKKQRSRSEGFNDLFKIKKKIKMITRTSSNIDLKLCKPQENGDVTHLDKDLVIDALSYAMIIHILCISNINDNVEQKLKIFNESGKLNNFNNMKEIKQFLYNIFNTSLLCTEIAVIALVYIERLVISSKIQISESNWRRILLGAIALASKVHDDQAVWNIDFVDIVKNIEVKQINTIEQIYLQYLHFNTDVAASVYSKYYFDMRSLFYVFQKNDQYIFEMFNVDKNFTCKDKDMSASKHMDEYKNVAIEYIDIRKDKDKDSSENIKANEDPTVYVSSTQPHRCPLKQHWLEDFQNDNIPKVCMCAYKLCIVNFDGFQRKIEYFILDFAIKNTLRLAHRQAWVWQDEYYRLKLEQLRDLEVQAAKLLSETTEPSKEWKKLEFYLNFKVLQRASKQTMKEILHLYSYVWTSEYFINEIIENPLIFIGSREKSYLRC</sequence>
<reference evidence="3 4" key="1">
    <citation type="submission" date="2016-04" db="EMBL/GenBank/DDBJ databases">
        <title>The genome of Intoshia linei affirms orthonectids as highly simplified spiralians.</title>
        <authorList>
            <person name="Mikhailov K.V."/>
            <person name="Slusarev G.S."/>
            <person name="Nikitin M.A."/>
            <person name="Logacheva M.D."/>
            <person name="Penin A."/>
            <person name="Aleoshin V."/>
            <person name="Panchin Y.V."/>
        </authorList>
    </citation>
    <scope>NUCLEOTIDE SEQUENCE [LARGE SCALE GENOMIC DNA]</scope>
    <source>
        <strain evidence="3">Intl2013</strain>
        <tissue evidence="3">Whole animal</tissue>
    </source>
</reference>
<keyword evidence="1" id="KW-0812">Transmembrane</keyword>
<dbReference type="SUPFAM" id="SSF64268">
    <property type="entry name" value="PX domain"/>
    <property type="match status" value="1"/>
</dbReference>
<dbReference type="InterPro" id="IPR006671">
    <property type="entry name" value="Cyclin_N"/>
</dbReference>
<dbReference type="EMBL" id="LWCA01000834">
    <property type="protein sequence ID" value="OAF66771.1"/>
    <property type="molecule type" value="Genomic_DNA"/>
</dbReference>
<protein>
    <submittedName>
        <fullName evidence="3">Cyc-Y</fullName>
    </submittedName>
</protein>
<evidence type="ECO:0000313" key="4">
    <source>
        <dbReference type="Proteomes" id="UP000078046"/>
    </source>
</evidence>
<accession>A0A177AZG1</accession>
<dbReference type="SUPFAM" id="SSF47954">
    <property type="entry name" value="Cyclin-like"/>
    <property type="match status" value="1"/>
</dbReference>
<dbReference type="CDD" id="cd20540">
    <property type="entry name" value="CYCLIN_CCNY_like"/>
    <property type="match status" value="1"/>
</dbReference>
<dbReference type="GO" id="GO:0035091">
    <property type="term" value="F:phosphatidylinositol binding"/>
    <property type="evidence" value="ECO:0007669"/>
    <property type="project" value="InterPro"/>
</dbReference>
<dbReference type="Gene3D" id="3.30.530.20">
    <property type="match status" value="1"/>
</dbReference>
<dbReference type="SUPFAM" id="SSF55961">
    <property type="entry name" value="Bet v1-like"/>
    <property type="match status" value="1"/>
</dbReference>
<dbReference type="Pfam" id="PF00134">
    <property type="entry name" value="Cyclin_N"/>
    <property type="match status" value="1"/>
</dbReference>
<dbReference type="AlphaFoldDB" id="A0A177AZG1"/>
<dbReference type="Proteomes" id="UP000078046">
    <property type="component" value="Unassembled WGS sequence"/>
</dbReference>